<dbReference type="AlphaFoldDB" id="A0A382D1R2"/>
<organism evidence="1">
    <name type="scientific">marine metagenome</name>
    <dbReference type="NCBI Taxonomy" id="408172"/>
    <lineage>
        <taxon>unclassified sequences</taxon>
        <taxon>metagenomes</taxon>
        <taxon>ecological metagenomes</taxon>
    </lineage>
</organism>
<accession>A0A382D1R2</accession>
<proteinExistence type="predicted"/>
<reference evidence="1" key="1">
    <citation type="submission" date="2018-05" db="EMBL/GenBank/DDBJ databases">
        <authorList>
            <person name="Lanie J.A."/>
            <person name="Ng W.-L."/>
            <person name="Kazmierczak K.M."/>
            <person name="Andrzejewski T.M."/>
            <person name="Davidsen T.M."/>
            <person name="Wayne K.J."/>
            <person name="Tettelin H."/>
            <person name="Glass J.I."/>
            <person name="Rusch D."/>
            <person name="Podicherti R."/>
            <person name="Tsui H.-C.T."/>
            <person name="Winkler M.E."/>
        </authorList>
    </citation>
    <scope>NUCLEOTIDE SEQUENCE</scope>
</reference>
<evidence type="ECO:0000313" key="1">
    <source>
        <dbReference type="EMBL" id="SVB32049.1"/>
    </source>
</evidence>
<name>A0A382D1R2_9ZZZZ</name>
<protein>
    <submittedName>
        <fullName evidence="1">Uncharacterized protein</fullName>
    </submittedName>
</protein>
<dbReference type="EMBL" id="UINC01037089">
    <property type="protein sequence ID" value="SVB32049.1"/>
    <property type="molecule type" value="Genomic_DNA"/>
</dbReference>
<sequence>MFNQGTNKVLLPPGNTLMNQQDKMLCKLQVLLSY</sequence>
<gene>
    <name evidence="1" type="ORF">METZ01_LOCUS184903</name>
</gene>